<organism evidence="3 4">
    <name type="scientific">Pleuronectes platessa</name>
    <name type="common">European plaice</name>
    <dbReference type="NCBI Taxonomy" id="8262"/>
    <lineage>
        <taxon>Eukaryota</taxon>
        <taxon>Metazoa</taxon>
        <taxon>Chordata</taxon>
        <taxon>Craniata</taxon>
        <taxon>Vertebrata</taxon>
        <taxon>Euteleostomi</taxon>
        <taxon>Actinopterygii</taxon>
        <taxon>Neopterygii</taxon>
        <taxon>Teleostei</taxon>
        <taxon>Neoteleostei</taxon>
        <taxon>Acanthomorphata</taxon>
        <taxon>Carangaria</taxon>
        <taxon>Pleuronectiformes</taxon>
        <taxon>Pleuronectoidei</taxon>
        <taxon>Pleuronectidae</taxon>
        <taxon>Pleuronectes</taxon>
    </lineage>
</organism>
<keyword evidence="4" id="KW-1185">Reference proteome</keyword>
<name>A0A9N7U2L9_PLEPL</name>
<evidence type="ECO:0000256" key="1">
    <source>
        <dbReference type="SAM" id="Coils"/>
    </source>
</evidence>
<feature type="region of interest" description="Disordered" evidence="2">
    <location>
        <begin position="59"/>
        <end position="91"/>
    </location>
</feature>
<gene>
    <name evidence="3" type="ORF">PLEPLA_LOCUS11665</name>
</gene>
<dbReference type="AlphaFoldDB" id="A0A9N7U2L9"/>
<reference evidence="3" key="1">
    <citation type="submission" date="2020-03" db="EMBL/GenBank/DDBJ databases">
        <authorList>
            <person name="Weist P."/>
        </authorList>
    </citation>
    <scope>NUCLEOTIDE SEQUENCE</scope>
</reference>
<accession>A0A9N7U2L9</accession>
<comment type="caution">
    <text evidence="3">The sequence shown here is derived from an EMBL/GenBank/DDBJ whole genome shotgun (WGS) entry which is preliminary data.</text>
</comment>
<protein>
    <submittedName>
        <fullName evidence="3">Uncharacterized protein</fullName>
    </submittedName>
</protein>
<evidence type="ECO:0000313" key="3">
    <source>
        <dbReference type="EMBL" id="CAB1423744.1"/>
    </source>
</evidence>
<dbReference type="EMBL" id="CADEAL010000676">
    <property type="protein sequence ID" value="CAB1423744.1"/>
    <property type="molecule type" value="Genomic_DNA"/>
</dbReference>
<evidence type="ECO:0000256" key="2">
    <source>
        <dbReference type="SAM" id="MobiDB-lite"/>
    </source>
</evidence>
<proteinExistence type="predicted"/>
<sequence>MEEPSDKLHSEQSTAKFAIWQRDRLKSKHDEFNDWWKERDNDKAEVIDMLEGEIEDLQKKLEDGRRREEDLEKSLKESQNEIQKSEQDKTELRETLYPKSLTHAETRQMLADTHTQYRAAAAEVERRRDSMVAHMQRTMDACRTTAIQTHNAFTDTKKLAKRLEHVVFNLQEELVQLEQGKKRILENLKDQLSQKDKVIENEKEGRKTDQHDAVFKKMEQCEIITELGERIKDLEKEKLSLNVY</sequence>
<evidence type="ECO:0000313" key="4">
    <source>
        <dbReference type="Proteomes" id="UP001153269"/>
    </source>
</evidence>
<feature type="coiled-coil region" evidence="1">
    <location>
        <begin position="160"/>
        <end position="205"/>
    </location>
</feature>
<dbReference type="Proteomes" id="UP001153269">
    <property type="component" value="Unassembled WGS sequence"/>
</dbReference>
<keyword evidence="1" id="KW-0175">Coiled coil</keyword>